<evidence type="ECO:0000313" key="2">
    <source>
        <dbReference type="EMBL" id="CAD7644519.1"/>
    </source>
</evidence>
<dbReference type="PANTHER" id="PTHR21824">
    <property type="entry name" value="TRANSMEMBRANE PROTEIN 177"/>
    <property type="match status" value="1"/>
</dbReference>
<reference evidence="2" key="1">
    <citation type="submission" date="2020-11" db="EMBL/GenBank/DDBJ databases">
        <authorList>
            <person name="Tran Van P."/>
        </authorList>
    </citation>
    <scope>NUCLEOTIDE SEQUENCE</scope>
</reference>
<keyword evidence="1" id="KW-1133">Transmembrane helix</keyword>
<dbReference type="Proteomes" id="UP000728032">
    <property type="component" value="Unassembled WGS sequence"/>
</dbReference>
<name>A0A7R9LMN7_9ACAR</name>
<organism evidence="2">
    <name type="scientific">Oppiella nova</name>
    <dbReference type="NCBI Taxonomy" id="334625"/>
    <lineage>
        <taxon>Eukaryota</taxon>
        <taxon>Metazoa</taxon>
        <taxon>Ecdysozoa</taxon>
        <taxon>Arthropoda</taxon>
        <taxon>Chelicerata</taxon>
        <taxon>Arachnida</taxon>
        <taxon>Acari</taxon>
        <taxon>Acariformes</taxon>
        <taxon>Sarcoptiformes</taxon>
        <taxon>Oribatida</taxon>
        <taxon>Brachypylina</taxon>
        <taxon>Oppioidea</taxon>
        <taxon>Oppiidae</taxon>
        <taxon>Oppiella</taxon>
    </lineage>
</organism>
<proteinExistence type="predicted"/>
<evidence type="ECO:0000313" key="3">
    <source>
        <dbReference type="Proteomes" id="UP000728032"/>
    </source>
</evidence>
<gene>
    <name evidence="2" type="ORF">ONB1V03_LOCUS4710</name>
</gene>
<dbReference type="EMBL" id="CAJPVJ010001705">
    <property type="protein sequence ID" value="CAG2165164.1"/>
    <property type="molecule type" value="Genomic_DNA"/>
</dbReference>
<keyword evidence="3" id="KW-1185">Reference proteome</keyword>
<dbReference type="PANTHER" id="PTHR21824:SF4">
    <property type="entry name" value="TRANSMEMBRANE PROTEIN 177"/>
    <property type="match status" value="1"/>
</dbReference>
<dbReference type="AlphaFoldDB" id="A0A7R9LMN7"/>
<dbReference type="OrthoDB" id="110174at2759"/>
<protein>
    <recommendedName>
        <fullName evidence="4">Transmembrane protein 177</fullName>
    </recommendedName>
</protein>
<dbReference type="GO" id="GO:0016020">
    <property type="term" value="C:membrane"/>
    <property type="evidence" value="ECO:0007669"/>
    <property type="project" value="TreeGrafter"/>
</dbReference>
<sequence length="350" mass="39854">MAKLLVNSLREVRNGMTALHNSYNAWRFGLQLMSEKRYNYYYRLILLSGSCLTTGLYFTYNTLLIDHYKAIVHSYSSGDLSPLNDELKTFATNVWTECQRNLHHKSSDLVHFFPSVGSEPIYIGTLGLPTGATIGLPFLLNYHTVDDVKTIDLRFKGEQNPYTKWRSEAGQAFIKSLVLSPNAKKYAIAQRIHSANNVNLFADCLNITVSTAVALGLAQELINRVKSLKTFGQRFVVRSVSLIIGYCLWSTFNQTINYWSSLRADKRTVSLGDDYLEGAVEYYRKLKTRNAAFYRLTEDDSGWKVFTADGEDRGLLSARLLTISRRLNYLNQLKDETRGIDEVDIKSETK</sequence>
<evidence type="ECO:0008006" key="4">
    <source>
        <dbReference type="Google" id="ProtNLM"/>
    </source>
</evidence>
<evidence type="ECO:0000256" key="1">
    <source>
        <dbReference type="SAM" id="Phobius"/>
    </source>
</evidence>
<keyword evidence="1" id="KW-0472">Membrane</keyword>
<dbReference type="EMBL" id="OC916530">
    <property type="protein sequence ID" value="CAD7644519.1"/>
    <property type="molecule type" value="Genomic_DNA"/>
</dbReference>
<accession>A0A7R9LMN7</accession>
<keyword evidence="1" id="KW-0812">Transmembrane</keyword>
<feature type="transmembrane region" description="Helical" evidence="1">
    <location>
        <begin position="40"/>
        <end position="60"/>
    </location>
</feature>
<dbReference type="InterPro" id="IPR026620">
    <property type="entry name" value="TMEM177"/>
</dbReference>